<evidence type="ECO:0000313" key="2">
    <source>
        <dbReference type="Proteomes" id="UP000295252"/>
    </source>
</evidence>
<dbReference type="InParanoid" id="A0A068VI84"/>
<dbReference type="Gramene" id="CDP20269">
    <property type="protein sequence ID" value="CDP20269"/>
    <property type="gene ID" value="GSCOC_T00011321001"/>
</dbReference>
<dbReference type="AlphaFoldDB" id="A0A068VI84"/>
<dbReference type="SUPFAM" id="SSF48208">
    <property type="entry name" value="Six-hairpin glycosidases"/>
    <property type="match status" value="1"/>
</dbReference>
<dbReference type="Proteomes" id="UP000295252">
    <property type="component" value="Unassembled WGS sequence"/>
</dbReference>
<keyword evidence="2" id="KW-1185">Reference proteome</keyword>
<gene>
    <name evidence="1" type="ORF">GSCOC_T00011321001</name>
</gene>
<dbReference type="Gene3D" id="1.50.10.10">
    <property type="match status" value="1"/>
</dbReference>
<accession>A0A068VI84</accession>
<dbReference type="GO" id="GO:0005975">
    <property type="term" value="P:carbohydrate metabolic process"/>
    <property type="evidence" value="ECO:0007669"/>
    <property type="project" value="InterPro"/>
</dbReference>
<proteinExistence type="predicted"/>
<protein>
    <submittedName>
        <fullName evidence="1">DH200=94 genomic scaffold, scaffold_1064</fullName>
    </submittedName>
</protein>
<dbReference type="EMBL" id="HG740148">
    <property type="protein sequence ID" value="CDP20269.1"/>
    <property type="molecule type" value="Genomic_DNA"/>
</dbReference>
<name>A0A068VI84_COFCA</name>
<reference evidence="2" key="1">
    <citation type="journal article" date="2014" name="Science">
        <title>The coffee genome provides insight into the convergent evolution of caffeine biosynthesis.</title>
        <authorList>
            <person name="Denoeud F."/>
            <person name="Carretero-Paulet L."/>
            <person name="Dereeper A."/>
            <person name="Droc G."/>
            <person name="Guyot R."/>
            <person name="Pietrella M."/>
            <person name="Zheng C."/>
            <person name="Alberti A."/>
            <person name="Anthony F."/>
            <person name="Aprea G."/>
            <person name="Aury J.M."/>
            <person name="Bento P."/>
            <person name="Bernard M."/>
            <person name="Bocs S."/>
            <person name="Campa C."/>
            <person name="Cenci A."/>
            <person name="Combes M.C."/>
            <person name="Crouzillat D."/>
            <person name="Da Silva C."/>
            <person name="Daddiego L."/>
            <person name="De Bellis F."/>
            <person name="Dussert S."/>
            <person name="Garsmeur O."/>
            <person name="Gayraud T."/>
            <person name="Guignon V."/>
            <person name="Jahn K."/>
            <person name="Jamilloux V."/>
            <person name="Joet T."/>
            <person name="Labadie K."/>
            <person name="Lan T."/>
            <person name="Leclercq J."/>
            <person name="Lepelley M."/>
            <person name="Leroy T."/>
            <person name="Li L.T."/>
            <person name="Librado P."/>
            <person name="Lopez L."/>
            <person name="Munoz A."/>
            <person name="Noel B."/>
            <person name="Pallavicini A."/>
            <person name="Perrotta G."/>
            <person name="Poncet V."/>
            <person name="Pot D."/>
            <person name="Priyono X."/>
            <person name="Rigoreau M."/>
            <person name="Rouard M."/>
            <person name="Rozas J."/>
            <person name="Tranchant-Dubreuil C."/>
            <person name="VanBuren R."/>
            <person name="Zhang Q."/>
            <person name="Andrade A.C."/>
            <person name="Argout X."/>
            <person name="Bertrand B."/>
            <person name="de Kochko A."/>
            <person name="Graziosi G."/>
            <person name="Henry R.J."/>
            <person name="Jayarama X."/>
            <person name="Ming R."/>
            <person name="Nagai C."/>
            <person name="Rounsley S."/>
            <person name="Sankoff D."/>
            <person name="Giuliano G."/>
            <person name="Albert V.A."/>
            <person name="Wincker P."/>
            <person name="Lashermes P."/>
        </authorList>
    </citation>
    <scope>NUCLEOTIDE SEQUENCE [LARGE SCALE GENOMIC DNA]</scope>
    <source>
        <strain evidence="2">cv. DH200-94</strain>
    </source>
</reference>
<evidence type="ECO:0000313" key="1">
    <source>
        <dbReference type="EMBL" id="CDP20269.1"/>
    </source>
</evidence>
<dbReference type="InterPro" id="IPR012341">
    <property type="entry name" value="6hp_glycosidase-like_sf"/>
</dbReference>
<organism evidence="1 2">
    <name type="scientific">Coffea canephora</name>
    <name type="common">Robusta coffee</name>
    <dbReference type="NCBI Taxonomy" id="49390"/>
    <lineage>
        <taxon>Eukaryota</taxon>
        <taxon>Viridiplantae</taxon>
        <taxon>Streptophyta</taxon>
        <taxon>Embryophyta</taxon>
        <taxon>Tracheophyta</taxon>
        <taxon>Spermatophyta</taxon>
        <taxon>Magnoliopsida</taxon>
        <taxon>eudicotyledons</taxon>
        <taxon>Gunneridae</taxon>
        <taxon>Pentapetalae</taxon>
        <taxon>asterids</taxon>
        <taxon>lamiids</taxon>
        <taxon>Gentianales</taxon>
        <taxon>Rubiaceae</taxon>
        <taxon>Ixoroideae</taxon>
        <taxon>Gardenieae complex</taxon>
        <taxon>Bertiereae - Coffeeae clade</taxon>
        <taxon>Coffeeae</taxon>
        <taxon>Coffea</taxon>
    </lineage>
</organism>
<dbReference type="InterPro" id="IPR008928">
    <property type="entry name" value="6-hairpin_glycosidase_sf"/>
</dbReference>
<dbReference type="STRING" id="49390.A0A068VI84"/>
<sequence>MIGVEISPALLCFAHAFYHHLKHLIMQMHFQNPFCTFQVRSLTIQPKSLLASPFWPNRWIRTRGITQNVQFRLYFSQEFEFGEQIELAGEMEHVLEAIKWGADYFSKADTRPNVNYMLHA</sequence>